<gene>
    <name evidence="10" type="ORF">COY59_02320</name>
</gene>
<evidence type="ECO:0000256" key="5">
    <source>
        <dbReference type="ARBA" id="ARBA00022692"/>
    </source>
</evidence>
<comment type="caution">
    <text evidence="10">The sequence shown here is derived from an EMBL/GenBank/DDBJ whole genome shotgun (WGS) entry which is preliminary data.</text>
</comment>
<protein>
    <recommendedName>
        <fullName evidence="9">Glycosyltransferase RgtA/B/C/D-like domain-containing protein</fullName>
    </recommendedName>
</protein>
<feature type="transmembrane region" description="Helical" evidence="8">
    <location>
        <begin position="264"/>
        <end position="285"/>
    </location>
</feature>
<keyword evidence="4" id="KW-0808">Transferase</keyword>
<evidence type="ECO:0000256" key="2">
    <source>
        <dbReference type="ARBA" id="ARBA00022475"/>
    </source>
</evidence>
<feature type="transmembrane region" description="Helical" evidence="8">
    <location>
        <begin position="140"/>
        <end position="158"/>
    </location>
</feature>
<evidence type="ECO:0000256" key="1">
    <source>
        <dbReference type="ARBA" id="ARBA00004651"/>
    </source>
</evidence>
<evidence type="ECO:0000256" key="3">
    <source>
        <dbReference type="ARBA" id="ARBA00022676"/>
    </source>
</evidence>
<feature type="transmembrane region" description="Helical" evidence="8">
    <location>
        <begin position="9"/>
        <end position="26"/>
    </location>
</feature>
<evidence type="ECO:0000313" key="10">
    <source>
        <dbReference type="EMBL" id="PIZ02873.1"/>
    </source>
</evidence>
<evidence type="ECO:0000256" key="8">
    <source>
        <dbReference type="SAM" id="Phobius"/>
    </source>
</evidence>
<comment type="subcellular location">
    <subcellularLocation>
        <location evidence="1">Cell membrane</location>
        <topology evidence="1">Multi-pass membrane protein</topology>
    </subcellularLocation>
</comment>
<evidence type="ECO:0000259" key="9">
    <source>
        <dbReference type="Pfam" id="PF13231"/>
    </source>
</evidence>
<dbReference type="Proteomes" id="UP000231069">
    <property type="component" value="Unassembled WGS sequence"/>
</dbReference>
<feature type="transmembrane region" description="Helical" evidence="8">
    <location>
        <begin position="347"/>
        <end position="369"/>
    </location>
</feature>
<dbReference type="AlphaFoldDB" id="A0A2M7RRF3"/>
<dbReference type="GO" id="GO:0016763">
    <property type="term" value="F:pentosyltransferase activity"/>
    <property type="evidence" value="ECO:0007669"/>
    <property type="project" value="TreeGrafter"/>
</dbReference>
<dbReference type="InterPro" id="IPR038731">
    <property type="entry name" value="RgtA/B/C-like"/>
</dbReference>
<dbReference type="InterPro" id="IPR050297">
    <property type="entry name" value="LipidA_mod_glycosyltrf_83"/>
</dbReference>
<reference evidence="11" key="1">
    <citation type="submission" date="2017-09" db="EMBL/GenBank/DDBJ databases">
        <title>Depth-based differentiation of microbial function through sediment-hosted aquifers and enrichment of novel symbionts in the deep terrestrial subsurface.</title>
        <authorList>
            <person name="Probst A.J."/>
            <person name="Ladd B."/>
            <person name="Jarett J.K."/>
            <person name="Geller-Mcgrath D.E."/>
            <person name="Sieber C.M.K."/>
            <person name="Emerson J.B."/>
            <person name="Anantharaman K."/>
            <person name="Thomas B.C."/>
            <person name="Malmstrom R."/>
            <person name="Stieglmeier M."/>
            <person name="Klingl A."/>
            <person name="Woyke T."/>
            <person name="Ryan C.M."/>
            <person name="Banfield J.F."/>
        </authorList>
    </citation>
    <scope>NUCLEOTIDE SEQUENCE [LARGE SCALE GENOMIC DNA]</scope>
</reference>
<feature type="domain" description="Glycosyltransferase RgtA/B/C/D-like" evidence="9">
    <location>
        <begin position="70"/>
        <end position="221"/>
    </location>
</feature>
<accession>A0A2M7RRF3</accession>
<dbReference type="GO" id="GO:0005886">
    <property type="term" value="C:plasma membrane"/>
    <property type="evidence" value="ECO:0007669"/>
    <property type="project" value="UniProtKB-SubCell"/>
</dbReference>
<dbReference type="Pfam" id="PF13231">
    <property type="entry name" value="PMT_2"/>
    <property type="match status" value="1"/>
</dbReference>
<evidence type="ECO:0000256" key="7">
    <source>
        <dbReference type="ARBA" id="ARBA00023136"/>
    </source>
</evidence>
<keyword evidence="5 8" id="KW-0812">Transmembrane</keyword>
<keyword evidence="3" id="KW-0328">Glycosyltransferase</keyword>
<feature type="transmembrane region" description="Helical" evidence="8">
    <location>
        <begin position="87"/>
        <end position="105"/>
    </location>
</feature>
<keyword evidence="7 8" id="KW-0472">Membrane</keyword>
<keyword evidence="6 8" id="KW-1133">Transmembrane helix</keyword>
<feature type="transmembrane region" description="Helical" evidence="8">
    <location>
        <begin position="165"/>
        <end position="197"/>
    </location>
</feature>
<dbReference type="EMBL" id="PFMK01000042">
    <property type="protein sequence ID" value="PIZ02873.1"/>
    <property type="molecule type" value="Genomic_DNA"/>
</dbReference>
<name>A0A2M7RRF3_9BACT</name>
<dbReference type="GO" id="GO:0009103">
    <property type="term" value="P:lipopolysaccharide biosynthetic process"/>
    <property type="evidence" value="ECO:0007669"/>
    <property type="project" value="UniProtKB-ARBA"/>
</dbReference>
<dbReference type="PANTHER" id="PTHR33908">
    <property type="entry name" value="MANNOSYLTRANSFERASE YKCB-RELATED"/>
    <property type="match status" value="1"/>
</dbReference>
<proteinExistence type="predicted"/>
<evidence type="ECO:0000256" key="4">
    <source>
        <dbReference type="ARBA" id="ARBA00022679"/>
    </source>
</evidence>
<keyword evidence="2" id="KW-1003">Cell membrane</keyword>
<evidence type="ECO:0000313" key="11">
    <source>
        <dbReference type="Proteomes" id="UP000231069"/>
    </source>
</evidence>
<sequence length="485" mass="56291">MKEIIRNKNIIILILIVLLGAFLRLYRIRELGTFRGDQAIELSGAADILEGKFRLIGIKTSISEIHNGAVMYYMLAPFLFIFNYDPVAGSTLQTILSLSSIILIYMISRLYLSEKKALLASFFLSASSLLVHYSRQTLLAQYPLFFCGLAIYLFLRIVKKFQISYCLFLGFLMGFMLQIHYSTIVVLFCMIITPFFLLERRRLLIYFLCIFLGFAIGLTPIILFEFRHEFFNSKMLLSFFSHQTESTIVYFNQFNYWLDVLTSLFFGGNKLITIPYLFTLIYGLITFRHKITDLEKILIIQIFIMIVFTIFFVRISVLHYAIAAFIPIFILSSNIIIELANKYFRKLANLIVFLLFMIFFTTQIPSLGLSDNHGWNMTPGWTMPAAKKTAQIIMQDIGKNKYNVAMLIDAENQGLPLRYFLEFGNNLPLMINEYDKADFLYIAVEPDLDLQKVDMYEIHAFGGYQIGKVWDVKDGIRLYRLDKKS</sequence>
<dbReference type="PANTHER" id="PTHR33908:SF11">
    <property type="entry name" value="MEMBRANE PROTEIN"/>
    <property type="match status" value="1"/>
</dbReference>
<evidence type="ECO:0000256" key="6">
    <source>
        <dbReference type="ARBA" id="ARBA00022989"/>
    </source>
</evidence>
<organism evidence="10 11">
    <name type="scientific">Candidatus Gottesmanbacteria bacterium CG_4_10_14_0_8_um_filter_37_24</name>
    <dbReference type="NCBI Taxonomy" id="1974574"/>
    <lineage>
        <taxon>Bacteria</taxon>
        <taxon>Candidatus Gottesmaniibacteriota</taxon>
    </lineage>
</organism>
<feature type="transmembrane region" description="Helical" evidence="8">
    <location>
        <begin position="203"/>
        <end position="224"/>
    </location>
</feature>
<feature type="transmembrane region" description="Helical" evidence="8">
    <location>
        <begin position="297"/>
        <end position="315"/>
    </location>
</feature>
<feature type="transmembrane region" description="Helical" evidence="8">
    <location>
        <begin position="321"/>
        <end position="340"/>
    </location>
</feature>